<protein>
    <submittedName>
        <fullName evidence="2">RNA methyltransferase</fullName>
    </submittedName>
</protein>
<reference evidence="2 3" key="1">
    <citation type="submission" date="2019-04" db="EMBL/GenBank/DDBJ databases">
        <authorList>
            <person name="Liu A."/>
        </authorList>
    </citation>
    <scope>NUCLEOTIDE SEQUENCE [LARGE SCALE GENOMIC DNA]</scope>
    <source>
        <strain evidence="2 3">RZ03</strain>
    </source>
</reference>
<accession>A0A4S1DUK7</accession>
<sequence length="124" mass="14370">MAYDEYLADRIRQQLKEKRTHFAELKMMGGLCFKLDNKMLCGIHIDKKYGDSLLMARIGESVYETEIKKSECLPMDFTGRPMKGYIFVTPDGFDNDDDLSYWLDLCINFNPLAKASKPKKKKAK</sequence>
<dbReference type="GO" id="GO:0032259">
    <property type="term" value="P:methylation"/>
    <property type="evidence" value="ECO:0007669"/>
    <property type="project" value="UniProtKB-KW"/>
</dbReference>
<name>A0A4S1DUK7_9FLAO</name>
<evidence type="ECO:0000259" key="1">
    <source>
        <dbReference type="Pfam" id="PF04993"/>
    </source>
</evidence>
<dbReference type="OrthoDB" id="214902at2"/>
<evidence type="ECO:0000313" key="2">
    <source>
        <dbReference type="EMBL" id="TGV01639.1"/>
    </source>
</evidence>
<dbReference type="SUPFAM" id="SSF159894">
    <property type="entry name" value="YgaC/TfoX-N like"/>
    <property type="match status" value="1"/>
</dbReference>
<keyword evidence="2" id="KW-0489">Methyltransferase</keyword>
<evidence type="ECO:0000313" key="3">
    <source>
        <dbReference type="Proteomes" id="UP000307602"/>
    </source>
</evidence>
<dbReference type="InterPro" id="IPR007076">
    <property type="entry name" value="TfoX_N"/>
</dbReference>
<dbReference type="RefSeq" id="WP_135877877.1">
    <property type="nucleotide sequence ID" value="NZ_SRSO01000021.1"/>
</dbReference>
<keyword evidence="3" id="KW-1185">Reference proteome</keyword>
<dbReference type="EMBL" id="SRSO01000021">
    <property type="protein sequence ID" value="TGV01639.1"/>
    <property type="molecule type" value="Genomic_DNA"/>
</dbReference>
<organism evidence="2 3">
    <name type="scientific">Flavivirga rizhaonensis</name>
    <dbReference type="NCBI Taxonomy" id="2559571"/>
    <lineage>
        <taxon>Bacteria</taxon>
        <taxon>Pseudomonadati</taxon>
        <taxon>Bacteroidota</taxon>
        <taxon>Flavobacteriia</taxon>
        <taxon>Flavobacteriales</taxon>
        <taxon>Flavobacteriaceae</taxon>
        <taxon>Flavivirga</taxon>
    </lineage>
</organism>
<keyword evidence="2" id="KW-0808">Transferase</keyword>
<dbReference type="Pfam" id="PF04993">
    <property type="entry name" value="TfoX_N"/>
    <property type="match status" value="1"/>
</dbReference>
<gene>
    <name evidence="2" type="ORF">EM932_14300</name>
</gene>
<feature type="domain" description="TfoX N-terminal" evidence="1">
    <location>
        <begin position="23"/>
        <end position="108"/>
    </location>
</feature>
<proteinExistence type="predicted"/>
<dbReference type="GO" id="GO:0008168">
    <property type="term" value="F:methyltransferase activity"/>
    <property type="evidence" value="ECO:0007669"/>
    <property type="project" value="UniProtKB-KW"/>
</dbReference>
<dbReference type="AlphaFoldDB" id="A0A4S1DUK7"/>
<comment type="caution">
    <text evidence="2">The sequence shown here is derived from an EMBL/GenBank/DDBJ whole genome shotgun (WGS) entry which is preliminary data.</text>
</comment>
<dbReference type="Proteomes" id="UP000307602">
    <property type="component" value="Unassembled WGS sequence"/>
</dbReference>